<organism evidence="1 2">
    <name type="scientific">Natrinema saccharevitans</name>
    <dbReference type="NCBI Taxonomy" id="301967"/>
    <lineage>
        <taxon>Archaea</taxon>
        <taxon>Methanobacteriati</taxon>
        <taxon>Methanobacteriota</taxon>
        <taxon>Stenosarchaea group</taxon>
        <taxon>Halobacteria</taxon>
        <taxon>Halobacteriales</taxon>
        <taxon>Natrialbaceae</taxon>
        <taxon>Natrinema</taxon>
    </lineage>
</organism>
<evidence type="ECO:0000313" key="1">
    <source>
        <dbReference type="EMBL" id="OLZ39104.1"/>
    </source>
</evidence>
<protein>
    <submittedName>
        <fullName evidence="1">Uncharacterized protein</fullName>
    </submittedName>
</protein>
<evidence type="ECO:0000313" key="2">
    <source>
        <dbReference type="Proteomes" id="UP000189370"/>
    </source>
</evidence>
<dbReference type="STRING" id="301967.A6E15_19260"/>
<accession>A0A1S8ARD6</accession>
<proteinExistence type="predicted"/>
<reference evidence="2" key="1">
    <citation type="submission" date="2016-04" db="EMBL/GenBank/DDBJ databases">
        <authorList>
            <person name="Chen S.-C."/>
            <person name="Lai M.-C."/>
        </authorList>
    </citation>
    <scope>NUCLEOTIDE SEQUENCE [LARGE SCALE GENOMIC DNA]</scope>
    <source>
        <strain evidence="2">AB14</strain>
    </source>
</reference>
<keyword evidence="2" id="KW-1185">Reference proteome</keyword>
<dbReference type="OrthoDB" id="202140at2157"/>
<dbReference type="Proteomes" id="UP000189370">
    <property type="component" value="Unassembled WGS sequence"/>
</dbReference>
<dbReference type="RefSeq" id="WP_076148839.1">
    <property type="nucleotide sequence ID" value="NZ_LWLN01000003.1"/>
</dbReference>
<name>A0A1S8ARD6_9EURY</name>
<dbReference type="EMBL" id="LWLN01000003">
    <property type="protein sequence ID" value="OLZ39104.1"/>
    <property type="molecule type" value="Genomic_DNA"/>
</dbReference>
<gene>
    <name evidence="1" type="ORF">A6E15_19260</name>
</gene>
<sequence length="108" mass="12091">MSEAEQPPGDTYRFYRTRVALGKAIGLAICKPKLILGRRRHDGTCDRCGEPFGKYAGEKLDFPLDDLSPDASSTRAKLRAMWNAEYTRVCLECSVDVDSDHPEADHDD</sequence>
<comment type="caution">
    <text evidence="1">The sequence shown here is derived from an EMBL/GenBank/DDBJ whole genome shotgun (WGS) entry which is preliminary data.</text>
</comment>
<dbReference type="AlphaFoldDB" id="A0A1S8ARD6"/>